<dbReference type="RefSeq" id="WP_086438358.1">
    <property type="nucleotide sequence ID" value="NZ_FXWG01000003.1"/>
</dbReference>
<dbReference type="InterPro" id="IPR000086">
    <property type="entry name" value="NUDIX_hydrolase_dom"/>
</dbReference>
<keyword evidence="4" id="KW-0235">DNA replication</keyword>
<dbReference type="AlphaFoldDB" id="A0A1Y6FHR1"/>
<dbReference type="CDD" id="cd03425">
    <property type="entry name" value="NUDIX_MutT_NudA_like"/>
    <property type="match status" value="1"/>
</dbReference>
<evidence type="ECO:0000313" key="20">
    <source>
        <dbReference type="Proteomes" id="UP000194420"/>
    </source>
</evidence>
<feature type="domain" description="Nudix hydrolase" evidence="18">
    <location>
        <begin position="6"/>
        <end position="135"/>
    </location>
</feature>
<evidence type="ECO:0000256" key="9">
    <source>
        <dbReference type="ARBA" id="ARBA00023204"/>
    </source>
</evidence>
<keyword evidence="9" id="KW-0234">DNA repair</keyword>
<keyword evidence="3" id="KW-0515">Mutator protein</keyword>
<proteinExistence type="inferred from homology"/>
<evidence type="ECO:0000259" key="18">
    <source>
        <dbReference type="PROSITE" id="PS51462"/>
    </source>
</evidence>
<dbReference type="PROSITE" id="PS00893">
    <property type="entry name" value="NUDIX_BOX"/>
    <property type="match status" value="1"/>
</dbReference>
<evidence type="ECO:0000256" key="15">
    <source>
        <dbReference type="ARBA" id="ARBA00041979"/>
    </source>
</evidence>
<sequence length="140" mass="15571">MENNPTFRLVVAGALHDAEGRWLMHKRPLEKHHGGLWEFPGGKVDPGETPANALIRELHEELGIEIRAEDLVPAGFAQEAPGATPSPIVILLYTIARWTGEPQPLEGGDIEWFRPETACRLDRPPLDVSLCRHLFGRNGQ</sequence>
<dbReference type="SUPFAM" id="SSF55811">
    <property type="entry name" value="Nudix"/>
    <property type="match status" value="1"/>
</dbReference>
<evidence type="ECO:0000256" key="5">
    <source>
        <dbReference type="ARBA" id="ARBA00022723"/>
    </source>
</evidence>
<evidence type="ECO:0000256" key="4">
    <source>
        <dbReference type="ARBA" id="ARBA00022705"/>
    </source>
</evidence>
<gene>
    <name evidence="19" type="ORF">SAMN06297468_2484</name>
</gene>
<evidence type="ECO:0000256" key="13">
    <source>
        <dbReference type="ARBA" id="ARBA00040794"/>
    </source>
</evidence>
<dbReference type="EMBL" id="FXWG01000003">
    <property type="protein sequence ID" value="SMQ74249.1"/>
    <property type="molecule type" value="Genomic_DNA"/>
</dbReference>
<keyword evidence="5" id="KW-0479">Metal-binding</keyword>
<dbReference type="Proteomes" id="UP000194420">
    <property type="component" value="Unassembled WGS sequence"/>
</dbReference>
<evidence type="ECO:0000256" key="2">
    <source>
        <dbReference type="ARBA" id="ARBA00005582"/>
    </source>
</evidence>
<reference evidence="20" key="1">
    <citation type="submission" date="2017-04" db="EMBL/GenBank/DDBJ databases">
        <authorList>
            <person name="Varghese N."/>
            <person name="Submissions S."/>
        </authorList>
    </citation>
    <scope>NUCLEOTIDE SEQUENCE [LARGE SCALE GENOMIC DNA]</scope>
</reference>
<dbReference type="GO" id="GO:0046872">
    <property type="term" value="F:metal ion binding"/>
    <property type="evidence" value="ECO:0007669"/>
    <property type="project" value="UniProtKB-KW"/>
</dbReference>
<dbReference type="PANTHER" id="PTHR47707">
    <property type="entry name" value="8-OXO-DGTP DIPHOSPHATASE"/>
    <property type="match status" value="1"/>
</dbReference>
<keyword evidence="8" id="KW-0460">Magnesium</keyword>
<dbReference type="Pfam" id="PF00293">
    <property type="entry name" value="NUDIX"/>
    <property type="match status" value="1"/>
</dbReference>
<comment type="similarity">
    <text evidence="2 17">Belongs to the Nudix hydrolase family.</text>
</comment>
<evidence type="ECO:0000256" key="16">
    <source>
        <dbReference type="ARBA" id="ARBA00042798"/>
    </source>
</evidence>
<evidence type="ECO:0000256" key="14">
    <source>
        <dbReference type="ARBA" id="ARBA00041592"/>
    </source>
</evidence>
<evidence type="ECO:0000256" key="6">
    <source>
        <dbReference type="ARBA" id="ARBA00022763"/>
    </source>
</evidence>
<dbReference type="PANTHER" id="PTHR47707:SF1">
    <property type="entry name" value="NUDIX HYDROLASE FAMILY PROTEIN"/>
    <property type="match status" value="1"/>
</dbReference>
<evidence type="ECO:0000256" key="17">
    <source>
        <dbReference type="RuleBase" id="RU003476"/>
    </source>
</evidence>
<organism evidence="19 20">
    <name type="scientific">Altererythrobacter xiamenensis</name>
    <dbReference type="NCBI Taxonomy" id="1316679"/>
    <lineage>
        <taxon>Bacteria</taxon>
        <taxon>Pseudomonadati</taxon>
        <taxon>Pseudomonadota</taxon>
        <taxon>Alphaproteobacteria</taxon>
        <taxon>Sphingomonadales</taxon>
        <taxon>Erythrobacteraceae</taxon>
        <taxon>Altererythrobacter</taxon>
    </lineage>
</organism>
<comment type="catalytic activity">
    <reaction evidence="10">
        <text>8-oxo-dGTP + H2O = 8-oxo-dGMP + diphosphate + H(+)</text>
        <dbReference type="Rhea" id="RHEA:31575"/>
        <dbReference type="ChEBI" id="CHEBI:15377"/>
        <dbReference type="ChEBI" id="CHEBI:15378"/>
        <dbReference type="ChEBI" id="CHEBI:33019"/>
        <dbReference type="ChEBI" id="CHEBI:63224"/>
        <dbReference type="ChEBI" id="CHEBI:77896"/>
        <dbReference type="EC" id="3.6.1.55"/>
    </reaction>
</comment>
<dbReference type="GO" id="GO:0035539">
    <property type="term" value="F:8-oxo-7,8-dihydrodeoxyguanosine triphosphate pyrophosphatase activity"/>
    <property type="evidence" value="ECO:0007669"/>
    <property type="project" value="UniProtKB-EC"/>
</dbReference>
<dbReference type="OrthoDB" id="9810648at2"/>
<dbReference type="GO" id="GO:0006260">
    <property type="term" value="P:DNA replication"/>
    <property type="evidence" value="ECO:0007669"/>
    <property type="project" value="UniProtKB-KW"/>
</dbReference>
<dbReference type="InterPro" id="IPR015797">
    <property type="entry name" value="NUDIX_hydrolase-like_dom_sf"/>
</dbReference>
<dbReference type="InterPro" id="IPR020084">
    <property type="entry name" value="NUDIX_hydrolase_CS"/>
</dbReference>
<keyword evidence="6" id="KW-0227">DNA damage</keyword>
<name>A0A1Y6FHR1_9SPHN</name>
<evidence type="ECO:0000313" key="19">
    <source>
        <dbReference type="EMBL" id="SMQ74249.1"/>
    </source>
</evidence>
<evidence type="ECO:0000256" key="12">
    <source>
        <dbReference type="ARBA" id="ARBA00038905"/>
    </source>
</evidence>
<dbReference type="Gene3D" id="3.90.79.10">
    <property type="entry name" value="Nucleoside Triphosphate Pyrophosphohydrolase"/>
    <property type="match status" value="1"/>
</dbReference>
<protein>
    <recommendedName>
        <fullName evidence="13">8-oxo-dGTP diphosphatase</fullName>
        <ecNumber evidence="12">3.6.1.55</ecNumber>
    </recommendedName>
    <alternativeName>
        <fullName evidence="16">7,8-dihydro-8-oxoguanine-triphosphatase</fullName>
    </alternativeName>
    <alternativeName>
        <fullName evidence="15">Mutator protein MutT</fullName>
    </alternativeName>
    <alternativeName>
        <fullName evidence="14">dGTP pyrophosphohydrolase</fullName>
    </alternativeName>
</protein>
<dbReference type="EC" id="3.6.1.55" evidence="12"/>
<comment type="cofactor">
    <cofactor evidence="1">
        <name>Mg(2+)</name>
        <dbReference type="ChEBI" id="CHEBI:18420"/>
    </cofactor>
</comment>
<evidence type="ECO:0000256" key="11">
    <source>
        <dbReference type="ARBA" id="ARBA00036904"/>
    </source>
</evidence>
<dbReference type="InterPro" id="IPR020476">
    <property type="entry name" value="Nudix_hydrolase"/>
</dbReference>
<keyword evidence="20" id="KW-1185">Reference proteome</keyword>
<accession>A0A1Y6FHR1</accession>
<dbReference type="PROSITE" id="PS51462">
    <property type="entry name" value="NUDIX"/>
    <property type="match status" value="1"/>
</dbReference>
<evidence type="ECO:0000256" key="8">
    <source>
        <dbReference type="ARBA" id="ARBA00022842"/>
    </source>
</evidence>
<dbReference type="PRINTS" id="PR00502">
    <property type="entry name" value="NUDIXFAMILY"/>
</dbReference>
<evidence type="ECO:0000256" key="7">
    <source>
        <dbReference type="ARBA" id="ARBA00022801"/>
    </source>
</evidence>
<dbReference type="InterPro" id="IPR047127">
    <property type="entry name" value="MutT-like"/>
</dbReference>
<evidence type="ECO:0000256" key="1">
    <source>
        <dbReference type="ARBA" id="ARBA00001946"/>
    </source>
</evidence>
<evidence type="ECO:0000256" key="10">
    <source>
        <dbReference type="ARBA" id="ARBA00035861"/>
    </source>
</evidence>
<dbReference type="GO" id="GO:0044715">
    <property type="term" value="F:8-oxo-dGDP phosphatase activity"/>
    <property type="evidence" value="ECO:0007669"/>
    <property type="project" value="TreeGrafter"/>
</dbReference>
<comment type="catalytic activity">
    <reaction evidence="11">
        <text>8-oxo-GTP + H2O = 8-oxo-GMP + diphosphate + H(+)</text>
        <dbReference type="Rhea" id="RHEA:67616"/>
        <dbReference type="ChEBI" id="CHEBI:15377"/>
        <dbReference type="ChEBI" id="CHEBI:15378"/>
        <dbReference type="ChEBI" id="CHEBI:33019"/>
        <dbReference type="ChEBI" id="CHEBI:143553"/>
        <dbReference type="ChEBI" id="CHEBI:145694"/>
    </reaction>
</comment>
<dbReference type="GO" id="GO:0044716">
    <property type="term" value="F:8-oxo-GDP phosphatase activity"/>
    <property type="evidence" value="ECO:0007669"/>
    <property type="project" value="TreeGrafter"/>
</dbReference>
<evidence type="ECO:0000256" key="3">
    <source>
        <dbReference type="ARBA" id="ARBA00022457"/>
    </source>
</evidence>
<dbReference type="GO" id="GO:0006281">
    <property type="term" value="P:DNA repair"/>
    <property type="evidence" value="ECO:0007669"/>
    <property type="project" value="UniProtKB-KW"/>
</dbReference>
<dbReference type="GO" id="GO:0008413">
    <property type="term" value="F:8-oxo-7,8-dihydroguanosine triphosphate pyrophosphatase activity"/>
    <property type="evidence" value="ECO:0007669"/>
    <property type="project" value="TreeGrafter"/>
</dbReference>
<keyword evidence="7 17" id="KW-0378">Hydrolase</keyword>